<evidence type="ECO:0000256" key="1">
    <source>
        <dbReference type="SAM" id="MobiDB-lite"/>
    </source>
</evidence>
<keyword evidence="2" id="KW-0812">Transmembrane</keyword>
<feature type="region of interest" description="Disordered" evidence="1">
    <location>
        <begin position="78"/>
        <end position="99"/>
    </location>
</feature>
<feature type="transmembrane region" description="Helical" evidence="2">
    <location>
        <begin position="38"/>
        <end position="61"/>
    </location>
</feature>
<accession>A0A0D9P2D6</accession>
<evidence type="ECO:0000313" key="3">
    <source>
        <dbReference type="EMBL" id="KJK80251.1"/>
    </source>
</evidence>
<evidence type="ECO:0000256" key="2">
    <source>
        <dbReference type="SAM" id="Phobius"/>
    </source>
</evidence>
<organism evidence="3 4">
    <name type="scientific">Metarhizium anisopliae BRIP 53293</name>
    <dbReference type="NCBI Taxonomy" id="1291518"/>
    <lineage>
        <taxon>Eukaryota</taxon>
        <taxon>Fungi</taxon>
        <taxon>Dikarya</taxon>
        <taxon>Ascomycota</taxon>
        <taxon>Pezizomycotina</taxon>
        <taxon>Sordariomycetes</taxon>
        <taxon>Hypocreomycetidae</taxon>
        <taxon>Hypocreales</taxon>
        <taxon>Clavicipitaceae</taxon>
        <taxon>Metarhizium</taxon>
    </lineage>
</organism>
<feature type="region of interest" description="Disordered" evidence="1">
    <location>
        <begin position="1"/>
        <end position="20"/>
    </location>
</feature>
<protein>
    <submittedName>
        <fullName evidence="3">Uncharacterized protein</fullName>
    </submittedName>
</protein>
<dbReference type="EMBL" id="KE384729">
    <property type="protein sequence ID" value="KJK80251.1"/>
    <property type="molecule type" value="Genomic_DNA"/>
</dbReference>
<name>A0A0D9P2D6_METAN</name>
<reference evidence="4" key="1">
    <citation type="journal article" date="2014" name="BMC Genomics">
        <title>The genome sequence of the biocontrol fungus Metarhizium anisopliae and comparative genomics of Metarhizium species.</title>
        <authorList>
            <person name="Pattemore J.A."/>
            <person name="Hane J.K."/>
            <person name="Williams A.H."/>
            <person name="Wilson B.A."/>
            <person name="Stodart B.J."/>
            <person name="Ash G.J."/>
        </authorList>
    </citation>
    <scope>NUCLEOTIDE SEQUENCE [LARGE SCALE GENOMIC DNA]</scope>
    <source>
        <strain evidence="4">BRIP 53293</strain>
    </source>
</reference>
<keyword evidence="2" id="KW-1133">Transmembrane helix</keyword>
<dbReference type="AlphaFoldDB" id="A0A0D9P2D6"/>
<gene>
    <name evidence="3" type="ORF">H634G_04490</name>
</gene>
<sequence length="154" mass="16431">MPALHARQTAPAAPTPTPTDAFIPTAYGDLDSSLPPGVVVGIVLGSIAGALLLLYLLYTALGCGPALVLTRTTTHDLSSSSAREQAEVEPAQQSPQECRPEEEQEVQLGLGLSLAEQTPTYGTRYTAGNSILRRVPAVFCSWMKAAIWHRQSSW</sequence>
<keyword evidence="4" id="KW-1185">Reference proteome</keyword>
<evidence type="ECO:0000313" key="4">
    <source>
        <dbReference type="Proteomes" id="UP000054544"/>
    </source>
</evidence>
<dbReference type="Proteomes" id="UP000054544">
    <property type="component" value="Unassembled WGS sequence"/>
</dbReference>
<proteinExistence type="predicted"/>
<keyword evidence="2" id="KW-0472">Membrane</keyword>